<comment type="caution">
    <text evidence="17">The sequence shown here is derived from an EMBL/GenBank/DDBJ whole genome shotgun (WGS) entry which is preliminary data.</text>
</comment>
<keyword evidence="18" id="KW-1185">Reference proteome</keyword>
<dbReference type="EC" id="1.17.7.1" evidence="11"/>
<feature type="chain" id="PRO_5035266644" description="4-hydroxy-3-methylbut-2-en-1-yl diphosphate synthase (ferredoxin), chloroplastic" evidence="14">
    <location>
        <begin position="18"/>
        <end position="781"/>
    </location>
</feature>
<dbReference type="InterPro" id="IPR017178">
    <property type="entry name" value="IspG_atypical"/>
</dbReference>
<dbReference type="InterPro" id="IPR045854">
    <property type="entry name" value="NO2/SO3_Rdtase_4Fe4S_sf"/>
</dbReference>
<dbReference type="Pfam" id="PF26540">
    <property type="entry name" value="GcpE_C"/>
    <property type="match status" value="1"/>
</dbReference>
<keyword evidence="5" id="KW-0408">Iron</keyword>
<keyword evidence="4" id="KW-0560">Oxidoreductase</keyword>
<evidence type="ECO:0000256" key="2">
    <source>
        <dbReference type="ARBA" id="ARBA00022485"/>
    </source>
</evidence>
<evidence type="ECO:0000256" key="11">
    <source>
        <dbReference type="ARBA" id="ARBA00067018"/>
    </source>
</evidence>
<dbReference type="Gene3D" id="3.30.413.10">
    <property type="entry name" value="Sulfite Reductase Hemoprotein, domain 1"/>
    <property type="match status" value="1"/>
</dbReference>
<sequence length="781" mass="84690">MILRPAALLWTLAAAAALRPAARTRPKTSLQASSNPAADELWVPTTAEDILWTPSSRDSSRDDAFGPLSDPLLDGRAKYCESLEAVLRRPTRTVTAGPVKFGSEHPIVRQTMGTTSTRDVRGTIEQVMRCADVGFDMVRITVVGMKEAQACHDIREGLFKKGYDIPLCADMHFQPAVAIKTAEAVEKIRINPGNFADGRKQDEDDVSFDSEADFLKPRDSIVEAFAPLVLKCKELNRAMRIGTNHGSLAARILSFYGDSPRGMVESALEFADVCRALDYHNFVFSMKASNPVVMIQGYRLLAAEMYRLGWDYPLHLGVTEAGEGEDGRMKSAIGIGTLLGDGLGDTIRVSLTEDPEYEYGPCNRLAELAGEQLEAKAREEQAAVPKFMDSRDVTTFDRRRGSLPEQRDDDVYDYRGLLHRDGSAYGAVSLAELQGCAALGGLGDAALFRALGALVDELPPGPDGVPKLLPRRDVATVDAILLREAPSADDADTLYLIKRLQDAGVHFLMDEAVLKDAPEPLQSGGVPIVRCDALKTHAPAPSKRLVVKCDGSESDEMLAELMETPNIDVVLLDVKEGLSRLHASRRLFALLRREASELSVVHHLRVPQGTKKDELALSLGMRAGALLGDGLGDGLLVEPDDHSDFDLNYLRETSFALLQGSRMRNTKTEFVSCPSCGRTLFDLQEVTAQISEKTGHLPGVAIAIMGCIVNGPGEMADADFGYVGGAPGKVDLYVGKEVVQKAIPNEEACDALVELIKEHGMWVDKPAVDEDAPVEAELAAA</sequence>
<name>A0A8J2ST12_9STRA</name>
<dbReference type="InterPro" id="IPR058579">
    <property type="entry name" value="IspG_C"/>
</dbReference>
<dbReference type="FunFam" id="3.30.413.10:FF:000006">
    <property type="entry name" value="4-hydroxy-3-methylbut-2-en-1-yl diphosphate synthase (flavodoxin)"/>
    <property type="match status" value="1"/>
</dbReference>
<evidence type="ECO:0000313" key="18">
    <source>
        <dbReference type="Proteomes" id="UP000789595"/>
    </source>
</evidence>
<evidence type="ECO:0000256" key="1">
    <source>
        <dbReference type="ARBA" id="ARBA00001966"/>
    </source>
</evidence>
<evidence type="ECO:0000256" key="4">
    <source>
        <dbReference type="ARBA" id="ARBA00023002"/>
    </source>
</evidence>
<dbReference type="InterPro" id="IPR058578">
    <property type="entry name" value="IspG_TIM"/>
</dbReference>
<accession>A0A8J2ST12</accession>
<comment type="cofactor">
    <cofactor evidence="1">
        <name>[4Fe-4S] cluster</name>
        <dbReference type="ChEBI" id="CHEBI:49883"/>
    </cofactor>
</comment>
<dbReference type="AlphaFoldDB" id="A0A8J2ST12"/>
<evidence type="ECO:0000256" key="8">
    <source>
        <dbReference type="ARBA" id="ARBA00051119"/>
    </source>
</evidence>
<feature type="signal peptide" evidence="14">
    <location>
        <begin position="1"/>
        <end position="17"/>
    </location>
</feature>
<dbReference type="Gene3D" id="3.20.20.20">
    <property type="entry name" value="Dihydropteroate synthase-like"/>
    <property type="match status" value="1"/>
</dbReference>
<dbReference type="OrthoDB" id="429167at2759"/>
<evidence type="ECO:0000256" key="6">
    <source>
        <dbReference type="ARBA" id="ARBA00023014"/>
    </source>
</evidence>
<keyword evidence="7" id="KW-0414">Isoprene biosynthesis</keyword>
<evidence type="ECO:0000256" key="13">
    <source>
        <dbReference type="ARBA" id="ARBA00083306"/>
    </source>
</evidence>
<evidence type="ECO:0000256" key="9">
    <source>
        <dbReference type="ARBA" id="ARBA00060620"/>
    </source>
</evidence>
<feature type="domain" description="IspG C-terminal" evidence="16">
    <location>
        <begin position="669"/>
        <end position="757"/>
    </location>
</feature>
<dbReference type="PANTHER" id="PTHR30454:SF0">
    <property type="entry name" value="4-HYDROXY-3-METHYLBUT-2-EN-1-YL DIPHOSPHATE SYNTHASE (FERREDOXIN), CHLOROPLASTIC"/>
    <property type="match status" value="1"/>
</dbReference>
<feature type="domain" description="IspG TIM-barrel" evidence="15">
    <location>
        <begin position="91"/>
        <end position="359"/>
    </location>
</feature>
<dbReference type="InterPro" id="IPR004588">
    <property type="entry name" value="IspG_bac-typ"/>
</dbReference>
<evidence type="ECO:0000313" key="17">
    <source>
        <dbReference type="EMBL" id="CAH0376311.1"/>
    </source>
</evidence>
<keyword evidence="3" id="KW-0479">Metal-binding</keyword>
<evidence type="ECO:0000256" key="7">
    <source>
        <dbReference type="ARBA" id="ARBA00023229"/>
    </source>
</evidence>
<evidence type="ECO:0000256" key="12">
    <source>
        <dbReference type="ARBA" id="ARBA00072132"/>
    </source>
</evidence>
<comment type="catalytic activity">
    <reaction evidence="8">
        <text>(2E)-4-hydroxy-3-methylbut-2-enyl diphosphate + 2 oxidized [2Fe-2S]-[ferredoxin] + H2O = 2-C-methyl-D-erythritol 2,4-cyclic diphosphate + 2 reduced [2Fe-2S]-[ferredoxin] + H(+)</text>
        <dbReference type="Rhea" id="RHEA:26119"/>
        <dbReference type="Rhea" id="RHEA-COMP:10000"/>
        <dbReference type="Rhea" id="RHEA-COMP:10001"/>
        <dbReference type="ChEBI" id="CHEBI:15377"/>
        <dbReference type="ChEBI" id="CHEBI:15378"/>
        <dbReference type="ChEBI" id="CHEBI:33737"/>
        <dbReference type="ChEBI" id="CHEBI:33738"/>
        <dbReference type="ChEBI" id="CHEBI:58483"/>
        <dbReference type="ChEBI" id="CHEBI:128753"/>
        <dbReference type="EC" id="1.17.7.1"/>
    </reaction>
</comment>
<dbReference type="SUPFAM" id="SSF56014">
    <property type="entry name" value="Nitrite and sulphite reductase 4Fe-4S domain-like"/>
    <property type="match status" value="1"/>
</dbReference>
<comment type="similarity">
    <text evidence="10">Belongs to the IspG family.</text>
</comment>
<keyword evidence="6" id="KW-0411">Iron-sulfur</keyword>
<evidence type="ECO:0000256" key="3">
    <source>
        <dbReference type="ARBA" id="ARBA00022723"/>
    </source>
</evidence>
<keyword evidence="2" id="KW-0004">4Fe-4S</keyword>
<dbReference type="Pfam" id="PF04551">
    <property type="entry name" value="GcpE"/>
    <property type="match status" value="1"/>
</dbReference>
<dbReference type="HAMAP" id="MF_00159">
    <property type="entry name" value="IspG"/>
    <property type="match status" value="1"/>
</dbReference>
<comment type="pathway">
    <text evidence="9">Isoprenoid biosynthesis; isopentenyl diphosphate biosynthesis via DXP pathway; isopentenyl diphosphate from 1-deoxy-D-xylulose 5-phosphate: step 5/6.</text>
</comment>
<dbReference type="FunFam" id="3.20.20.20:FF:000005">
    <property type="entry name" value="4-hydroxy-3-methylbut-2-en-1-yl diphosphate synthase (flavodoxin)"/>
    <property type="match status" value="1"/>
</dbReference>
<evidence type="ECO:0000256" key="14">
    <source>
        <dbReference type="SAM" id="SignalP"/>
    </source>
</evidence>
<dbReference type="InterPro" id="IPR011005">
    <property type="entry name" value="Dihydropteroate_synth-like_sf"/>
</dbReference>
<dbReference type="GO" id="GO:0019288">
    <property type="term" value="P:isopentenyl diphosphate biosynthetic process, methylerythritol 4-phosphate pathway"/>
    <property type="evidence" value="ECO:0007669"/>
    <property type="project" value="TreeGrafter"/>
</dbReference>
<protein>
    <recommendedName>
        <fullName evidence="12">4-hydroxy-3-methylbut-2-en-1-yl diphosphate synthase (ferredoxin), chloroplastic</fullName>
        <ecNumber evidence="11">1.17.7.1</ecNumber>
    </recommendedName>
    <alternativeName>
        <fullName evidence="13">1-hydroxy-2-methyl-2-(E)-butenyl 4-diphosphate synthase</fullName>
    </alternativeName>
</protein>
<evidence type="ECO:0000259" key="15">
    <source>
        <dbReference type="Pfam" id="PF04551"/>
    </source>
</evidence>
<dbReference type="EMBL" id="CAKKNE010000005">
    <property type="protein sequence ID" value="CAH0376311.1"/>
    <property type="molecule type" value="Genomic_DNA"/>
</dbReference>
<dbReference type="NCBIfam" id="TIGR00612">
    <property type="entry name" value="ispG_gcpE"/>
    <property type="match status" value="1"/>
</dbReference>
<dbReference type="GO" id="GO:0046429">
    <property type="term" value="F:4-hydroxy-3-methylbut-2-en-1-yl diphosphate synthase activity (ferredoxin)"/>
    <property type="evidence" value="ECO:0007669"/>
    <property type="project" value="UniProtKB-EC"/>
</dbReference>
<keyword evidence="14" id="KW-0732">Signal</keyword>
<dbReference type="GO" id="GO:0005506">
    <property type="term" value="F:iron ion binding"/>
    <property type="evidence" value="ECO:0007669"/>
    <property type="project" value="InterPro"/>
</dbReference>
<evidence type="ECO:0000259" key="16">
    <source>
        <dbReference type="Pfam" id="PF26540"/>
    </source>
</evidence>
<dbReference type="PIRSF" id="PIRSF037336">
    <property type="entry name" value="IspG_like"/>
    <property type="match status" value="1"/>
</dbReference>
<reference evidence="17" key="1">
    <citation type="submission" date="2021-11" db="EMBL/GenBank/DDBJ databases">
        <authorList>
            <consortium name="Genoscope - CEA"/>
            <person name="William W."/>
        </authorList>
    </citation>
    <scope>NUCLEOTIDE SEQUENCE</scope>
</reference>
<proteinExistence type="inferred from homology"/>
<dbReference type="PANTHER" id="PTHR30454">
    <property type="entry name" value="4-HYDROXY-3-METHYLBUT-2-EN-1-YL DIPHOSPHATE SYNTHASE"/>
    <property type="match status" value="1"/>
</dbReference>
<evidence type="ECO:0000256" key="5">
    <source>
        <dbReference type="ARBA" id="ARBA00023004"/>
    </source>
</evidence>
<dbReference type="GO" id="GO:0016114">
    <property type="term" value="P:terpenoid biosynthetic process"/>
    <property type="evidence" value="ECO:0007669"/>
    <property type="project" value="InterPro"/>
</dbReference>
<dbReference type="GO" id="GO:0051539">
    <property type="term" value="F:4 iron, 4 sulfur cluster binding"/>
    <property type="evidence" value="ECO:0007669"/>
    <property type="project" value="UniProtKB-KW"/>
</dbReference>
<gene>
    <name evidence="17" type="ORF">PECAL_5P08850</name>
</gene>
<organism evidence="17 18">
    <name type="scientific">Pelagomonas calceolata</name>
    <dbReference type="NCBI Taxonomy" id="35677"/>
    <lineage>
        <taxon>Eukaryota</taxon>
        <taxon>Sar</taxon>
        <taxon>Stramenopiles</taxon>
        <taxon>Ochrophyta</taxon>
        <taxon>Pelagophyceae</taxon>
        <taxon>Pelagomonadales</taxon>
        <taxon>Pelagomonadaceae</taxon>
        <taxon>Pelagomonas</taxon>
    </lineage>
</organism>
<evidence type="ECO:0000256" key="10">
    <source>
        <dbReference type="ARBA" id="ARBA00061554"/>
    </source>
</evidence>
<dbReference type="Proteomes" id="UP000789595">
    <property type="component" value="Unassembled WGS sequence"/>
</dbReference>